<dbReference type="GeneID" id="19403603"/>
<dbReference type="RefSeq" id="XP_008026981.1">
    <property type="nucleotide sequence ID" value="XM_008028790.1"/>
</dbReference>
<organism evidence="1 2">
    <name type="scientific">Exserohilum turcicum (strain 28A)</name>
    <name type="common">Northern leaf blight fungus</name>
    <name type="synonym">Setosphaeria turcica</name>
    <dbReference type="NCBI Taxonomy" id="671987"/>
    <lineage>
        <taxon>Eukaryota</taxon>
        <taxon>Fungi</taxon>
        <taxon>Dikarya</taxon>
        <taxon>Ascomycota</taxon>
        <taxon>Pezizomycotina</taxon>
        <taxon>Dothideomycetes</taxon>
        <taxon>Pleosporomycetidae</taxon>
        <taxon>Pleosporales</taxon>
        <taxon>Pleosporineae</taxon>
        <taxon>Pleosporaceae</taxon>
        <taxon>Exserohilum</taxon>
    </lineage>
</organism>
<dbReference type="AlphaFoldDB" id="R0K8W4"/>
<accession>R0K8W4</accession>
<keyword evidence="2" id="KW-1185">Reference proteome</keyword>
<evidence type="ECO:0000313" key="2">
    <source>
        <dbReference type="Proteomes" id="UP000016935"/>
    </source>
</evidence>
<reference evidence="1 2" key="1">
    <citation type="journal article" date="2012" name="PLoS Pathog.">
        <title>Diverse lifestyles and strategies of plant pathogenesis encoded in the genomes of eighteen Dothideomycetes fungi.</title>
        <authorList>
            <person name="Ohm R.A."/>
            <person name="Feau N."/>
            <person name="Henrissat B."/>
            <person name="Schoch C.L."/>
            <person name="Horwitz B.A."/>
            <person name="Barry K.W."/>
            <person name="Condon B.J."/>
            <person name="Copeland A.C."/>
            <person name="Dhillon B."/>
            <person name="Glaser F."/>
            <person name="Hesse C.N."/>
            <person name="Kosti I."/>
            <person name="LaButti K."/>
            <person name="Lindquist E.A."/>
            <person name="Lucas S."/>
            <person name="Salamov A.A."/>
            <person name="Bradshaw R.E."/>
            <person name="Ciuffetti L."/>
            <person name="Hamelin R.C."/>
            <person name="Kema G.H.J."/>
            <person name="Lawrence C."/>
            <person name="Scott J.A."/>
            <person name="Spatafora J.W."/>
            <person name="Turgeon B.G."/>
            <person name="de Wit P.J.G.M."/>
            <person name="Zhong S."/>
            <person name="Goodwin S.B."/>
            <person name="Grigoriev I.V."/>
        </authorList>
    </citation>
    <scope>NUCLEOTIDE SEQUENCE [LARGE SCALE GENOMIC DNA]</scope>
    <source>
        <strain evidence="2">28A</strain>
    </source>
</reference>
<dbReference type="OrthoDB" id="3681317at2759"/>
<sequence length="240" mass="27827">MSDTSTPDTSMREPSMRSIVEVYVEQIETLLRECTDIEDRYRTCGLQYHKTQLSARQSCEASEAKDRILELRNAFDISTPAHYEERFANLHSLITGLTELLVTAQHLPSSASDDEVTDMFLSKLEDPTNSMLAVMKAQREKISLLRDHVVYLEKINHDWHRYDDDLNRIVWYDAVPRGILTKLEVRAKKEEWSLFCDWLAALPETTRALANGQLMEHIATRLLWRVEEAFVPGDEDRLID</sequence>
<gene>
    <name evidence="1" type="ORF">SETTUDRAFT_31945</name>
</gene>
<protein>
    <submittedName>
        <fullName evidence="1">Uncharacterized protein</fullName>
    </submittedName>
</protein>
<proteinExistence type="predicted"/>
<name>R0K8W4_EXST2</name>
<dbReference type="HOGENOM" id="CLU_1180418_0_0_1"/>
<dbReference type="EMBL" id="KB908703">
    <property type="protein sequence ID" value="EOA84697.1"/>
    <property type="molecule type" value="Genomic_DNA"/>
</dbReference>
<reference evidence="1 2" key="2">
    <citation type="journal article" date="2013" name="PLoS Genet.">
        <title>Comparative genome structure, secondary metabolite, and effector coding capacity across Cochliobolus pathogens.</title>
        <authorList>
            <person name="Condon B.J."/>
            <person name="Leng Y."/>
            <person name="Wu D."/>
            <person name="Bushley K.E."/>
            <person name="Ohm R.A."/>
            <person name="Otillar R."/>
            <person name="Martin J."/>
            <person name="Schackwitz W."/>
            <person name="Grimwood J."/>
            <person name="MohdZainudin N."/>
            <person name="Xue C."/>
            <person name="Wang R."/>
            <person name="Manning V.A."/>
            <person name="Dhillon B."/>
            <person name="Tu Z.J."/>
            <person name="Steffenson B.J."/>
            <person name="Salamov A."/>
            <person name="Sun H."/>
            <person name="Lowry S."/>
            <person name="LaButti K."/>
            <person name="Han J."/>
            <person name="Copeland A."/>
            <person name="Lindquist E."/>
            <person name="Barry K."/>
            <person name="Schmutz J."/>
            <person name="Baker S.E."/>
            <person name="Ciuffetti L.M."/>
            <person name="Grigoriev I.V."/>
            <person name="Zhong S."/>
            <person name="Turgeon B.G."/>
        </authorList>
    </citation>
    <scope>NUCLEOTIDE SEQUENCE [LARGE SCALE GENOMIC DNA]</scope>
    <source>
        <strain evidence="2">28A</strain>
    </source>
</reference>
<evidence type="ECO:0000313" key="1">
    <source>
        <dbReference type="EMBL" id="EOA84697.1"/>
    </source>
</evidence>
<dbReference type="Proteomes" id="UP000016935">
    <property type="component" value="Unassembled WGS sequence"/>
</dbReference>